<feature type="non-terminal residue" evidence="7">
    <location>
        <position position="119"/>
    </location>
</feature>
<dbReference type="PANTHER" id="PTHR33865">
    <property type="entry name" value="PROTEIN FAM183B"/>
    <property type="match status" value="1"/>
</dbReference>
<name>A0A091IFS7_CALAN</name>
<feature type="non-terminal residue" evidence="7">
    <location>
        <position position="1"/>
    </location>
</feature>
<dbReference type="Pfam" id="PF14886">
    <property type="entry name" value="FAM183"/>
    <property type="match status" value="1"/>
</dbReference>
<dbReference type="AlphaFoldDB" id="A0A091IFS7"/>
<dbReference type="EMBL" id="KL217788">
    <property type="protein sequence ID" value="KFO98595.1"/>
    <property type="molecule type" value="Genomic_DNA"/>
</dbReference>
<sequence>AMAARRGEKEPLDAVQLNQLQTERVRKELKSQRLHTEFSVNPLQPVHTLAKKPMSWHDNIEEKGDEKFLNLIHHAALEPTKKYSEPQTESQEIGWNAPLIHVDRTDRRLHFPRRKTDIT</sequence>
<evidence type="ECO:0000313" key="8">
    <source>
        <dbReference type="Proteomes" id="UP000054308"/>
    </source>
</evidence>
<evidence type="ECO:0000256" key="4">
    <source>
        <dbReference type="ARBA" id="ARBA00023212"/>
    </source>
</evidence>
<dbReference type="GO" id="GO:0005856">
    <property type="term" value="C:cytoskeleton"/>
    <property type="evidence" value="ECO:0007669"/>
    <property type="project" value="UniProtKB-SubCell"/>
</dbReference>
<dbReference type="Proteomes" id="UP000054308">
    <property type="component" value="Unassembled WGS sequence"/>
</dbReference>
<comment type="subcellular location">
    <subcellularLocation>
        <location evidence="1">Cell projection</location>
        <location evidence="1">Cilium</location>
    </subcellularLocation>
    <subcellularLocation>
        <location evidence="2">Cytoplasm</location>
        <location evidence="2">Cytoskeleton</location>
    </subcellularLocation>
</comment>
<proteinExistence type="inferred from homology"/>
<evidence type="ECO:0000313" key="7">
    <source>
        <dbReference type="EMBL" id="KFO98595.1"/>
    </source>
</evidence>
<evidence type="ECO:0000256" key="6">
    <source>
        <dbReference type="ARBA" id="ARBA00034777"/>
    </source>
</evidence>
<dbReference type="InterPro" id="IPR029214">
    <property type="entry name" value="CFAP144"/>
</dbReference>
<gene>
    <name evidence="7" type="ORF">N300_00810</name>
</gene>
<dbReference type="GO" id="GO:0097546">
    <property type="term" value="C:ciliary base"/>
    <property type="evidence" value="ECO:0007669"/>
    <property type="project" value="TreeGrafter"/>
</dbReference>
<evidence type="ECO:0000256" key="1">
    <source>
        <dbReference type="ARBA" id="ARBA00004138"/>
    </source>
</evidence>
<evidence type="ECO:0000256" key="5">
    <source>
        <dbReference type="ARBA" id="ARBA00023273"/>
    </source>
</evidence>
<evidence type="ECO:0000256" key="3">
    <source>
        <dbReference type="ARBA" id="ARBA00022490"/>
    </source>
</evidence>
<dbReference type="PANTHER" id="PTHR33865:SF3">
    <property type="entry name" value="PROTEIN FAM183B"/>
    <property type="match status" value="1"/>
</dbReference>
<keyword evidence="5" id="KW-0966">Cell projection</keyword>
<keyword evidence="8" id="KW-1185">Reference proteome</keyword>
<evidence type="ECO:0000256" key="2">
    <source>
        <dbReference type="ARBA" id="ARBA00004245"/>
    </source>
</evidence>
<dbReference type="STRING" id="9244.A0A091IFS7"/>
<keyword evidence="3" id="KW-0963">Cytoplasm</keyword>
<organism evidence="7 8">
    <name type="scientific">Calypte anna</name>
    <name type="common">Anna's hummingbird</name>
    <name type="synonym">Archilochus anna</name>
    <dbReference type="NCBI Taxonomy" id="9244"/>
    <lineage>
        <taxon>Eukaryota</taxon>
        <taxon>Metazoa</taxon>
        <taxon>Chordata</taxon>
        <taxon>Craniata</taxon>
        <taxon>Vertebrata</taxon>
        <taxon>Euteleostomi</taxon>
        <taxon>Archelosauria</taxon>
        <taxon>Archosauria</taxon>
        <taxon>Dinosauria</taxon>
        <taxon>Saurischia</taxon>
        <taxon>Theropoda</taxon>
        <taxon>Coelurosauria</taxon>
        <taxon>Aves</taxon>
        <taxon>Neognathae</taxon>
        <taxon>Neoaves</taxon>
        <taxon>Strisores</taxon>
        <taxon>Apodiformes</taxon>
        <taxon>Trochilidae</taxon>
        <taxon>Calypte</taxon>
    </lineage>
</organism>
<reference evidence="7 8" key="1">
    <citation type="submission" date="2014-04" db="EMBL/GenBank/DDBJ databases">
        <title>Genome evolution of avian class.</title>
        <authorList>
            <person name="Zhang G."/>
            <person name="Li C."/>
        </authorList>
    </citation>
    <scope>NUCLEOTIDE SEQUENCE [LARGE SCALE GENOMIC DNA]</scope>
    <source>
        <strain evidence="7">BGI_N300</strain>
    </source>
</reference>
<keyword evidence="4" id="KW-0206">Cytoskeleton</keyword>
<accession>A0A091IFS7</accession>
<comment type="similarity">
    <text evidence="6">Belongs to the CFAP144 family.</text>
</comment>
<protein>
    <submittedName>
        <fullName evidence="7">Protein FAM183B</fullName>
    </submittedName>
</protein>